<organism evidence="1 2">
    <name type="scientific">Acidicapsa dinghuensis</name>
    <dbReference type="NCBI Taxonomy" id="2218256"/>
    <lineage>
        <taxon>Bacteria</taxon>
        <taxon>Pseudomonadati</taxon>
        <taxon>Acidobacteriota</taxon>
        <taxon>Terriglobia</taxon>
        <taxon>Terriglobales</taxon>
        <taxon>Acidobacteriaceae</taxon>
        <taxon>Acidicapsa</taxon>
    </lineage>
</organism>
<evidence type="ECO:0008006" key="3">
    <source>
        <dbReference type="Google" id="ProtNLM"/>
    </source>
</evidence>
<evidence type="ECO:0000313" key="1">
    <source>
        <dbReference type="EMBL" id="MFC5862450.1"/>
    </source>
</evidence>
<dbReference type="EMBL" id="JBHSPH010000002">
    <property type="protein sequence ID" value="MFC5862450.1"/>
    <property type="molecule type" value="Genomic_DNA"/>
</dbReference>
<gene>
    <name evidence="1" type="ORF">ACFPT7_09135</name>
</gene>
<accession>A0ABW1EGU1</accession>
<dbReference type="InterPro" id="IPR010985">
    <property type="entry name" value="Ribbon_hlx_hlx"/>
</dbReference>
<reference evidence="2" key="1">
    <citation type="journal article" date="2019" name="Int. J. Syst. Evol. Microbiol.">
        <title>The Global Catalogue of Microorganisms (GCM) 10K type strain sequencing project: providing services to taxonomists for standard genome sequencing and annotation.</title>
        <authorList>
            <consortium name="The Broad Institute Genomics Platform"/>
            <consortium name="The Broad Institute Genome Sequencing Center for Infectious Disease"/>
            <person name="Wu L."/>
            <person name="Ma J."/>
        </authorList>
    </citation>
    <scope>NUCLEOTIDE SEQUENCE [LARGE SCALE GENOMIC DNA]</scope>
    <source>
        <strain evidence="2">JCM 4087</strain>
    </source>
</reference>
<name>A0ABW1EGU1_9BACT</name>
<keyword evidence="2" id="KW-1185">Reference proteome</keyword>
<dbReference type="RefSeq" id="WP_263335728.1">
    <property type="nucleotide sequence ID" value="NZ_JAGSYH010000003.1"/>
</dbReference>
<sequence>MNRETKPDTVRTSIDLPRDLHRRVHEAAARTGCSARKLILEGIESVIREKGLPRPTQRLDLDANPPIPSEGRRLRLLTNDEIYELIELP</sequence>
<protein>
    <recommendedName>
        <fullName evidence="3">Ribbon-helix-helix protein, CopG family</fullName>
    </recommendedName>
</protein>
<dbReference type="Proteomes" id="UP001596091">
    <property type="component" value="Unassembled WGS sequence"/>
</dbReference>
<evidence type="ECO:0000313" key="2">
    <source>
        <dbReference type="Proteomes" id="UP001596091"/>
    </source>
</evidence>
<comment type="caution">
    <text evidence="1">The sequence shown here is derived from an EMBL/GenBank/DDBJ whole genome shotgun (WGS) entry which is preliminary data.</text>
</comment>
<dbReference type="SUPFAM" id="SSF47598">
    <property type="entry name" value="Ribbon-helix-helix"/>
    <property type="match status" value="1"/>
</dbReference>
<proteinExistence type="predicted"/>